<name>A0ABS9SLI1_9BACT</name>
<protein>
    <recommendedName>
        <fullName evidence="3">Type VI secretion system needle protein Hcp</fullName>
    </recommendedName>
</protein>
<keyword evidence="2" id="KW-1185">Reference proteome</keyword>
<dbReference type="RefSeq" id="WP_240830940.1">
    <property type="nucleotide sequence ID" value="NZ_JAKWBL010000003.1"/>
</dbReference>
<evidence type="ECO:0000313" key="1">
    <source>
        <dbReference type="EMBL" id="MCH5599242.1"/>
    </source>
</evidence>
<evidence type="ECO:0000313" key="2">
    <source>
        <dbReference type="Proteomes" id="UP001202248"/>
    </source>
</evidence>
<dbReference type="Pfam" id="PF17642">
    <property type="entry name" value="TssD"/>
    <property type="match status" value="1"/>
</dbReference>
<proteinExistence type="predicted"/>
<organism evidence="1 2">
    <name type="scientific">Niabella ginsengisoli</name>
    <dbReference type="NCBI Taxonomy" id="522298"/>
    <lineage>
        <taxon>Bacteria</taxon>
        <taxon>Pseudomonadati</taxon>
        <taxon>Bacteroidota</taxon>
        <taxon>Chitinophagia</taxon>
        <taxon>Chitinophagales</taxon>
        <taxon>Chitinophagaceae</taxon>
        <taxon>Niabella</taxon>
    </lineage>
</organism>
<gene>
    <name evidence="1" type="ORF">MKP09_15665</name>
</gene>
<comment type="caution">
    <text evidence="1">The sequence shown here is derived from an EMBL/GenBank/DDBJ whole genome shotgun (WGS) entry which is preliminary data.</text>
</comment>
<dbReference type="Proteomes" id="UP001202248">
    <property type="component" value="Unassembled WGS sequence"/>
</dbReference>
<dbReference type="InterPro" id="IPR041408">
    <property type="entry name" value="Hcp_Tssd"/>
</dbReference>
<sequence>MSFISKLTLDGEDINVLHCRYHFSQDTDVTSRPSSIPQGGIIDITIESNGKSDLFDWMISPTQTKNGAITFYRRDNMSQLKTLKFTDAHCIDYTEEYTHNGEYPMQITLRLSAKEVKLNDSSFKKNWPV</sequence>
<accession>A0ABS9SLI1</accession>
<dbReference type="EMBL" id="JAKWBL010000003">
    <property type="protein sequence ID" value="MCH5599242.1"/>
    <property type="molecule type" value="Genomic_DNA"/>
</dbReference>
<reference evidence="1 2" key="1">
    <citation type="submission" date="2022-02" db="EMBL/GenBank/DDBJ databases">
        <authorList>
            <person name="Min J."/>
        </authorList>
    </citation>
    <scope>NUCLEOTIDE SEQUENCE [LARGE SCALE GENOMIC DNA]</scope>
    <source>
        <strain evidence="1 2">GR10-1</strain>
    </source>
</reference>
<evidence type="ECO:0008006" key="3">
    <source>
        <dbReference type="Google" id="ProtNLM"/>
    </source>
</evidence>